<reference evidence="3 4" key="1">
    <citation type="submission" date="2018-10" db="EMBL/GenBank/DDBJ databases">
        <title>Phylogenomics of Brevibacillus.</title>
        <authorList>
            <person name="Dunlap C."/>
        </authorList>
    </citation>
    <scope>NUCLEOTIDE SEQUENCE [LARGE SCALE GENOMIC DNA]</scope>
    <source>
        <strain evidence="3 4">NRRL NRS 1219</strain>
    </source>
</reference>
<dbReference type="RefSeq" id="WP_025848353.1">
    <property type="nucleotide sequence ID" value="NZ_CP026363.1"/>
</dbReference>
<name>A0A3M8A731_9BACL</name>
<dbReference type="PANTHER" id="PTHR43709:SF2">
    <property type="entry name" value="DUF453 DOMAIN PROTEIN (AFU_ORTHOLOGUE AFUA_6G00360)"/>
    <property type="match status" value="1"/>
</dbReference>
<keyword evidence="2" id="KW-0413">Isomerase</keyword>
<dbReference type="AlphaFoldDB" id="A0A3M8A731"/>
<dbReference type="Gene3D" id="3.10.310.10">
    <property type="entry name" value="Diaminopimelate Epimerase, Chain A, domain 1"/>
    <property type="match status" value="1"/>
</dbReference>
<evidence type="ECO:0000313" key="3">
    <source>
        <dbReference type="EMBL" id="RNB47049.1"/>
    </source>
</evidence>
<dbReference type="PANTHER" id="PTHR43709">
    <property type="entry name" value="ACONITATE ISOMERASE-RELATED"/>
    <property type="match status" value="1"/>
</dbReference>
<dbReference type="Pfam" id="PF04303">
    <property type="entry name" value="PrpF"/>
    <property type="match status" value="1"/>
</dbReference>
<sequence length="99" mass="10766">MDLAIRMMSMQKPHQALAITGAICTTAAAFLPDTVLSELIDIKREVLRLAHPGGIIETKAEFVAGHISAIKVVRTARMILEGYVYTKSHYALASQSQLA</sequence>
<dbReference type="EMBL" id="RHHN01000099">
    <property type="protein sequence ID" value="RNB47049.1"/>
    <property type="molecule type" value="Genomic_DNA"/>
</dbReference>
<evidence type="ECO:0000313" key="4">
    <source>
        <dbReference type="Proteomes" id="UP000276178"/>
    </source>
</evidence>
<dbReference type="GO" id="GO:0016853">
    <property type="term" value="F:isomerase activity"/>
    <property type="evidence" value="ECO:0007669"/>
    <property type="project" value="UniProtKB-KW"/>
</dbReference>
<comment type="similarity">
    <text evidence="1">Belongs to the PrpF family.</text>
</comment>
<protein>
    <submittedName>
        <fullName evidence="3">Uncharacterized protein</fullName>
    </submittedName>
</protein>
<dbReference type="SUPFAM" id="SSF54506">
    <property type="entry name" value="Diaminopimelate epimerase-like"/>
    <property type="match status" value="1"/>
</dbReference>
<accession>A0A3M8A731</accession>
<gene>
    <name evidence="3" type="ORF">EB820_24810</name>
</gene>
<evidence type="ECO:0000256" key="1">
    <source>
        <dbReference type="ARBA" id="ARBA00007673"/>
    </source>
</evidence>
<organism evidence="3 4">
    <name type="scientific">Brevibacillus agri</name>
    <dbReference type="NCBI Taxonomy" id="51101"/>
    <lineage>
        <taxon>Bacteria</taxon>
        <taxon>Bacillati</taxon>
        <taxon>Bacillota</taxon>
        <taxon>Bacilli</taxon>
        <taxon>Bacillales</taxon>
        <taxon>Paenibacillaceae</taxon>
        <taxon>Brevibacillus</taxon>
    </lineage>
</organism>
<dbReference type="GeneID" id="82809984"/>
<dbReference type="OrthoDB" id="9779763at2"/>
<evidence type="ECO:0000256" key="2">
    <source>
        <dbReference type="ARBA" id="ARBA00023235"/>
    </source>
</evidence>
<dbReference type="InterPro" id="IPR007400">
    <property type="entry name" value="PrpF-like"/>
</dbReference>
<comment type="caution">
    <text evidence="3">The sequence shown here is derived from an EMBL/GenBank/DDBJ whole genome shotgun (WGS) entry which is preliminary data.</text>
</comment>
<proteinExistence type="inferred from homology"/>
<dbReference type="Proteomes" id="UP000276178">
    <property type="component" value="Unassembled WGS sequence"/>
</dbReference>